<feature type="compositionally biased region" description="Basic residues" evidence="1">
    <location>
        <begin position="216"/>
        <end position="228"/>
    </location>
</feature>
<organism evidence="2">
    <name type="scientific">Mimiviridae sp. ChoanoV1</name>
    <dbReference type="NCBI Taxonomy" id="2596887"/>
    <lineage>
        <taxon>Viruses</taxon>
        <taxon>Varidnaviria</taxon>
        <taxon>Bamfordvirae</taxon>
        <taxon>Nucleocytoviricota</taxon>
        <taxon>Megaviricetes</taxon>
        <taxon>Imitervirales</taxon>
        <taxon>Schizomimiviridae</taxon>
    </lineage>
</organism>
<protein>
    <submittedName>
        <fullName evidence="2">Uncharacterized protein</fullName>
    </submittedName>
</protein>
<gene>
    <name evidence="2" type="ORF">2_28</name>
</gene>
<reference evidence="2" key="1">
    <citation type="submission" date="2018-11" db="EMBL/GenBank/DDBJ databases">
        <title>A distinct lineage of giant viruses engineers rhodopsin photosystems in predatory marine eukaryotes.</title>
        <authorList>
            <person name="Needham D.M."/>
            <person name="Yoshizawa S."/>
            <person name="Hosaka T."/>
            <person name="Poirier C."/>
            <person name="Choi C.-J."/>
            <person name="Hehenberger E."/>
            <person name="Irwin N.A.T."/>
            <person name="Wilken S."/>
            <person name="Yung C.-M."/>
            <person name="Bachy C."/>
            <person name="Kurihara R."/>
            <person name="Nakajima Y."/>
            <person name="Kojima K."/>
            <person name="Kimura-Someya T."/>
            <person name="Leonard G."/>
            <person name="Malmstrom R.R."/>
            <person name="Mende D."/>
            <person name="Olson D.K."/>
            <person name="Sudo Y."/>
            <person name="Sudek S."/>
            <person name="Richards T.A."/>
            <person name="DeLong E.F."/>
            <person name="Keeling P.J."/>
            <person name="Santoro A.E."/>
            <person name="Shirouzu M."/>
            <person name="Iwasaki W."/>
            <person name="Worden A.Z."/>
        </authorList>
    </citation>
    <scope>NUCLEOTIDE SEQUENCE</scope>
</reference>
<dbReference type="InterPro" id="IPR049249">
    <property type="entry name" value="DUF6882"/>
</dbReference>
<name>A0A5B8IDS6_9VIRU</name>
<dbReference type="EMBL" id="MK250086">
    <property type="protein sequence ID" value="QDY51956.1"/>
    <property type="molecule type" value="Genomic_DNA"/>
</dbReference>
<evidence type="ECO:0000256" key="1">
    <source>
        <dbReference type="SAM" id="MobiDB-lite"/>
    </source>
</evidence>
<accession>A0A5B8IDS6</accession>
<dbReference type="Pfam" id="PF21813">
    <property type="entry name" value="DUF6882"/>
    <property type="match status" value="1"/>
</dbReference>
<evidence type="ECO:0000313" key="2">
    <source>
        <dbReference type="EMBL" id="QDY51956.1"/>
    </source>
</evidence>
<feature type="region of interest" description="Disordered" evidence="1">
    <location>
        <begin position="207"/>
        <end position="228"/>
    </location>
</feature>
<proteinExistence type="predicted"/>
<sequence>MQNENNLNNLTFQERKMFMNESLDYMKSVQDKMMDTYGFSKETNRYIFFPERNRFYMYDQKTKNVFFEARFQVIGTYSKQSATWRWGWSNRYVPMDLKKTSLKIKEFGHITGINIFTKPKVKGENLGFLFTAAGMYLSKGKGYYIIPGGNGTIDGEKIQYPDVFIIFTKITKIDRKYKDIMKNDKNSKTKKIKNVGKVITKFIKGYENKKNPPKDKKSKLEKKSRKKLQVKNTISEKFRSLF</sequence>